<feature type="region of interest" description="Disordered" evidence="1">
    <location>
        <begin position="57"/>
        <end position="98"/>
    </location>
</feature>
<organism evidence="3 4">
    <name type="scientific">Corymbia citriodora subsp. variegata</name>
    <dbReference type="NCBI Taxonomy" id="360336"/>
    <lineage>
        <taxon>Eukaryota</taxon>
        <taxon>Viridiplantae</taxon>
        <taxon>Streptophyta</taxon>
        <taxon>Embryophyta</taxon>
        <taxon>Tracheophyta</taxon>
        <taxon>Spermatophyta</taxon>
        <taxon>Magnoliopsida</taxon>
        <taxon>eudicotyledons</taxon>
        <taxon>Gunneridae</taxon>
        <taxon>Pentapetalae</taxon>
        <taxon>rosids</taxon>
        <taxon>malvids</taxon>
        <taxon>Myrtales</taxon>
        <taxon>Myrtaceae</taxon>
        <taxon>Myrtoideae</taxon>
        <taxon>Eucalypteae</taxon>
        <taxon>Corymbia</taxon>
    </lineage>
</organism>
<comment type="caution">
    <text evidence="3">The sequence shown here is derived from an EMBL/GenBank/DDBJ whole genome shotgun (WGS) entry which is preliminary data.</text>
</comment>
<dbReference type="EMBL" id="MU090232">
    <property type="protein sequence ID" value="KAF7848206.1"/>
    <property type="molecule type" value="Genomic_DNA"/>
</dbReference>
<feature type="chain" id="PRO_5035784553" description="Transmembrane protein" evidence="2">
    <location>
        <begin position="29"/>
        <end position="98"/>
    </location>
</feature>
<feature type="signal peptide" evidence="2">
    <location>
        <begin position="1"/>
        <end position="28"/>
    </location>
</feature>
<dbReference type="AlphaFoldDB" id="A0A8T0CPT6"/>
<dbReference type="PANTHER" id="PTHR34663:SF21">
    <property type="entry name" value="PROTEIN, PUTATIVE-RELATED"/>
    <property type="match status" value="1"/>
</dbReference>
<dbReference type="Gramene" id="rna-gnl|WGS:JABURB|Cocit.L2196.1">
    <property type="protein sequence ID" value="cds-KAF7848206.1"/>
    <property type="gene ID" value="gene-BT93_L2196"/>
</dbReference>
<keyword evidence="4" id="KW-1185">Reference proteome</keyword>
<dbReference type="InterPro" id="IPR044700">
    <property type="entry name" value="PIP2/PIPL1"/>
</dbReference>
<evidence type="ECO:0008006" key="5">
    <source>
        <dbReference type="Google" id="ProtNLM"/>
    </source>
</evidence>
<evidence type="ECO:0000256" key="2">
    <source>
        <dbReference type="SAM" id="SignalP"/>
    </source>
</evidence>
<evidence type="ECO:0000313" key="3">
    <source>
        <dbReference type="EMBL" id="KAF7848206.1"/>
    </source>
</evidence>
<dbReference type="GO" id="GO:0045087">
    <property type="term" value="P:innate immune response"/>
    <property type="evidence" value="ECO:0007669"/>
    <property type="project" value="InterPro"/>
</dbReference>
<sequence length="98" mass="10431">MKITSHPFLITSFLLLVLLISILHGIEGRPFEGKKSERSSDSKNGGLFEGVLLLEIDRSGPSPGQGHKKPNSVTLEGIRDSGPSPGVGHKGITSMSRP</sequence>
<evidence type="ECO:0000313" key="4">
    <source>
        <dbReference type="Proteomes" id="UP000806378"/>
    </source>
</evidence>
<dbReference type="Proteomes" id="UP000806378">
    <property type="component" value="Unassembled WGS sequence"/>
</dbReference>
<proteinExistence type="predicted"/>
<dbReference type="OrthoDB" id="1936010at2759"/>
<dbReference type="PANTHER" id="PTHR34663">
    <property type="entry name" value="OS06G0637400 PROTEIN"/>
    <property type="match status" value="1"/>
</dbReference>
<dbReference type="GO" id="GO:0050793">
    <property type="term" value="P:regulation of developmental process"/>
    <property type="evidence" value="ECO:0007669"/>
    <property type="project" value="InterPro"/>
</dbReference>
<keyword evidence="2" id="KW-0732">Signal</keyword>
<accession>A0A8T0CPT6</accession>
<evidence type="ECO:0000256" key="1">
    <source>
        <dbReference type="SAM" id="MobiDB-lite"/>
    </source>
</evidence>
<gene>
    <name evidence="3" type="ORF">BT93_L2196</name>
</gene>
<protein>
    <recommendedName>
        <fullName evidence="5">Transmembrane protein</fullName>
    </recommendedName>
</protein>
<reference evidence="3" key="1">
    <citation type="submission" date="2020-05" db="EMBL/GenBank/DDBJ databases">
        <title>WGS assembly of Corymbia citriodora subspecies variegata.</title>
        <authorList>
            <person name="Barry K."/>
            <person name="Hundley H."/>
            <person name="Shu S."/>
            <person name="Jenkins J."/>
            <person name="Grimwood J."/>
            <person name="Baten A."/>
        </authorList>
    </citation>
    <scope>NUCLEOTIDE SEQUENCE</scope>
    <source>
        <strain evidence="3">CV2-018</strain>
    </source>
</reference>
<name>A0A8T0CPT6_CORYI</name>